<feature type="compositionally biased region" description="Low complexity" evidence="1">
    <location>
        <begin position="255"/>
        <end position="268"/>
    </location>
</feature>
<evidence type="ECO:0000313" key="2">
    <source>
        <dbReference type="EMBL" id="PNW76082.1"/>
    </source>
</evidence>
<gene>
    <name evidence="2" type="ORF">CHLRE_12g548550v5</name>
</gene>
<dbReference type="ExpressionAtlas" id="A0A2K3D6C8">
    <property type="expression patterns" value="baseline"/>
</dbReference>
<feature type="region of interest" description="Disordered" evidence="1">
    <location>
        <begin position="154"/>
        <end position="184"/>
    </location>
</feature>
<keyword evidence="3" id="KW-1185">Reference proteome</keyword>
<feature type="region of interest" description="Disordered" evidence="1">
    <location>
        <begin position="333"/>
        <end position="361"/>
    </location>
</feature>
<feature type="compositionally biased region" description="Basic and acidic residues" evidence="1">
    <location>
        <begin position="172"/>
        <end position="181"/>
    </location>
</feature>
<feature type="region of interest" description="Disordered" evidence="1">
    <location>
        <begin position="390"/>
        <end position="436"/>
    </location>
</feature>
<dbReference type="Proteomes" id="UP000006906">
    <property type="component" value="Chromosome 12"/>
</dbReference>
<dbReference type="PANTHER" id="PTHR17985:SF8">
    <property type="entry name" value="TRANSPORT AND GOLGI ORGANIZATION PROTEIN 2 HOMOLOG"/>
    <property type="match status" value="1"/>
</dbReference>
<evidence type="ECO:0000313" key="3">
    <source>
        <dbReference type="Proteomes" id="UP000006906"/>
    </source>
</evidence>
<dbReference type="AlphaFoldDB" id="A0A2K3D6C8"/>
<dbReference type="OMA" id="HANPYTH"/>
<dbReference type="PANTHER" id="PTHR17985">
    <property type="entry name" value="SER/THR-RICH PROTEIN T10 IN DGCR REGION"/>
    <property type="match status" value="1"/>
</dbReference>
<dbReference type="InterPro" id="IPR008551">
    <property type="entry name" value="TANGO2"/>
</dbReference>
<protein>
    <submittedName>
        <fullName evidence="2">Uncharacterized protein</fullName>
    </submittedName>
</protein>
<dbReference type="KEGG" id="cre:CHLRE_12g548550v5"/>
<proteinExistence type="predicted"/>
<feature type="compositionally biased region" description="Low complexity" evidence="1">
    <location>
        <begin position="418"/>
        <end position="429"/>
    </location>
</feature>
<dbReference type="EMBL" id="CM008973">
    <property type="protein sequence ID" value="PNW76082.1"/>
    <property type="molecule type" value="Genomic_DNA"/>
</dbReference>
<dbReference type="Pfam" id="PF05742">
    <property type="entry name" value="TANGO2"/>
    <property type="match status" value="1"/>
</dbReference>
<evidence type="ECO:0000256" key="1">
    <source>
        <dbReference type="SAM" id="MobiDB-lite"/>
    </source>
</evidence>
<dbReference type="RefSeq" id="XP_042919049.1">
    <property type="nucleotide sequence ID" value="XM_043068932.1"/>
</dbReference>
<name>A0A2K3D6C8_CHLRE</name>
<dbReference type="InParanoid" id="A0A2K3D6C8"/>
<dbReference type="OrthoDB" id="191601at2759"/>
<feature type="compositionally biased region" description="Low complexity" evidence="1">
    <location>
        <begin position="231"/>
        <end position="248"/>
    </location>
</feature>
<dbReference type="Gramene" id="PNW76082">
    <property type="protein sequence ID" value="PNW76082"/>
    <property type="gene ID" value="CHLRE_12g548550v5"/>
</dbReference>
<feature type="compositionally biased region" description="Low complexity" evidence="1">
    <location>
        <begin position="338"/>
        <end position="353"/>
    </location>
</feature>
<organism evidence="2 3">
    <name type="scientific">Chlamydomonas reinhardtii</name>
    <name type="common">Chlamydomonas smithii</name>
    <dbReference type="NCBI Taxonomy" id="3055"/>
    <lineage>
        <taxon>Eukaryota</taxon>
        <taxon>Viridiplantae</taxon>
        <taxon>Chlorophyta</taxon>
        <taxon>core chlorophytes</taxon>
        <taxon>Chlorophyceae</taxon>
        <taxon>CS clade</taxon>
        <taxon>Chlamydomonadales</taxon>
        <taxon>Chlamydomonadaceae</taxon>
        <taxon>Chlamydomonas</taxon>
    </lineage>
</organism>
<dbReference type="GeneID" id="5719628"/>
<accession>A0A2K3D6C8</accession>
<reference evidence="2 3" key="1">
    <citation type="journal article" date="2007" name="Science">
        <title>The Chlamydomonas genome reveals the evolution of key animal and plant functions.</title>
        <authorList>
            <person name="Merchant S.S."/>
            <person name="Prochnik S.E."/>
            <person name="Vallon O."/>
            <person name="Harris E.H."/>
            <person name="Karpowicz S.J."/>
            <person name="Witman G.B."/>
            <person name="Terry A."/>
            <person name="Salamov A."/>
            <person name="Fritz-Laylin L.K."/>
            <person name="Marechal-Drouard L."/>
            <person name="Marshall W.F."/>
            <person name="Qu L.H."/>
            <person name="Nelson D.R."/>
            <person name="Sanderfoot A.A."/>
            <person name="Spalding M.H."/>
            <person name="Kapitonov V.V."/>
            <person name="Ren Q."/>
            <person name="Ferris P."/>
            <person name="Lindquist E."/>
            <person name="Shapiro H."/>
            <person name="Lucas S.M."/>
            <person name="Grimwood J."/>
            <person name="Schmutz J."/>
            <person name="Cardol P."/>
            <person name="Cerutti H."/>
            <person name="Chanfreau G."/>
            <person name="Chen C.L."/>
            <person name="Cognat V."/>
            <person name="Croft M.T."/>
            <person name="Dent R."/>
            <person name="Dutcher S."/>
            <person name="Fernandez E."/>
            <person name="Fukuzawa H."/>
            <person name="Gonzalez-Ballester D."/>
            <person name="Gonzalez-Halphen D."/>
            <person name="Hallmann A."/>
            <person name="Hanikenne M."/>
            <person name="Hippler M."/>
            <person name="Inwood W."/>
            <person name="Jabbari K."/>
            <person name="Kalanon M."/>
            <person name="Kuras R."/>
            <person name="Lefebvre P.A."/>
            <person name="Lemaire S.D."/>
            <person name="Lobanov A.V."/>
            <person name="Lohr M."/>
            <person name="Manuell A."/>
            <person name="Meier I."/>
            <person name="Mets L."/>
            <person name="Mittag M."/>
            <person name="Mittelmeier T."/>
            <person name="Moroney J.V."/>
            <person name="Moseley J."/>
            <person name="Napoli C."/>
            <person name="Nedelcu A.M."/>
            <person name="Niyogi K."/>
            <person name="Novoselov S.V."/>
            <person name="Paulsen I.T."/>
            <person name="Pazour G."/>
            <person name="Purton S."/>
            <person name="Ral J.P."/>
            <person name="Riano-Pachon D.M."/>
            <person name="Riekhof W."/>
            <person name="Rymarquis L."/>
            <person name="Schroda M."/>
            <person name="Stern D."/>
            <person name="Umen J."/>
            <person name="Willows R."/>
            <person name="Wilson N."/>
            <person name="Zimmer S.L."/>
            <person name="Allmer J."/>
            <person name="Balk J."/>
            <person name="Bisova K."/>
            <person name="Chen C.J."/>
            <person name="Elias M."/>
            <person name="Gendler K."/>
            <person name="Hauser C."/>
            <person name="Lamb M.R."/>
            <person name="Ledford H."/>
            <person name="Long J.C."/>
            <person name="Minagawa J."/>
            <person name="Page M.D."/>
            <person name="Pan J."/>
            <person name="Pootakham W."/>
            <person name="Roje S."/>
            <person name="Rose A."/>
            <person name="Stahlberg E."/>
            <person name="Terauchi A.M."/>
            <person name="Yang P."/>
            <person name="Ball S."/>
            <person name="Bowler C."/>
            <person name="Dieckmann C.L."/>
            <person name="Gladyshev V.N."/>
            <person name="Green P."/>
            <person name="Jorgensen R."/>
            <person name="Mayfield S."/>
            <person name="Mueller-Roeber B."/>
            <person name="Rajamani S."/>
            <person name="Sayre R.T."/>
            <person name="Brokstein P."/>
            <person name="Dubchak I."/>
            <person name="Goodstein D."/>
            <person name="Hornick L."/>
            <person name="Huang Y.W."/>
            <person name="Jhaveri J."/>
            <person name="Luo Y."/>
            <person name="Martinez D."/>
            <person name="Ngau W.C."/>
            <person name="Otillar B."/>
            <person name="Poliakov A."/>
            <person name="Porter A."/>
            <person name="Szajkowski L."/>
            <person name="Werner G."/>
            <person name="Zhou K."/>
            <person name="Grigoriev I.V."/>
            <person name="Rokhsar D.S."/>
            <person name="Grossman A.R."/>
        </authorList>
    </citation>
    <scope>NUCLEOTIDE SEQUENCE [LARGE SCALE GENOMIC DNA]</scope>
    <source>
        <strain evidence="3">CC-503</strain>
    </source>
</reference>
<sequence>MCLSFFVLDAAEGPRFLLAFNRDEYFDRRTQPLHEWSDGSGIIGGRDLEGKGTWLGVTRSGRVAFLTNLRSSDPVAPHTHANPYTHASRGGITTAFLTGDASPANFAQSLDAANFHGFNLVLAELAGPAPSLVYTHNGALVTSSTAEPAGNCNRSGGGGGCDVNGSNGPVGAREDGKDGKEQGGLAAGKRRLLGASTLGAGFAAAPADGAAADVEVALGQLAVTAAGQSSPRAEAAGPGAAAARDSTSAGGGAGSCTQGAEGAATSGSSSRVQALKSGVVYGVSNGLLLEWPKVASGVAVLSQLLPEIRQGQPVPWSRLFIELLGDDTRLVPPSCGRQQEGAAEEAGAQHQGASTGGISGGGVAAAQQQAVAPADEVAAHVGSGAAVHVDGRPIAPAPAGAGAGAGAGHNRGHGHGHGSNSSSSSSGCSNGAGGNGGGCSSAAGGGGGGGGGAGDSYFERELEHITSGRFVAEVDSPFGKYGTRSQTALVVWLDGRVEMRERAREPDGSWRESALDFAISL</sequence>
<feature type="region of interest" description="Disordered" evidence="1">
    <location>
        <begin position="227"/>
        <end position="268"/>
    </location>
</feature>